<sequence length="100" mass="11112">MINFSGYVASLETVARSGLPPMDIEKSLIDDTDIKIINDLKLLCEVFQSKFINAGIVKENSNVVFNPRFGIVSMFCGGADADIFIDDTLYDFKCTKSRGY</sequence>
<name>A0A3T1DAR2_9BACL</name>
<accession>A0A3T1DAR2</accession>
<dbReference type="KEGG" id="cohn:KCTCHS21_45620"/>
<organism evidence="1 2">
    <name type="scientific">Cohnella abietis</name>
    <dbReference type="NCBI Taxonomy" id="2507935"/>
    <lineage>
        <taxon>Bacteria</taxon>
        <taxon>Bacillati</taxon>
        <taxon>Bacillota</taxon>
        <taxon>Bacilli</taxon>
        <taxon>Bacillales</taxon>
        <taxon>Paenibacillaceae</taxon>
        <taxon>Cohnella</taxon>
    </lineage>
</organism>
<dbReference type="Proteomes" id="UP000289856">
    <property type="component" value="Chromosome"/>
</dbReference>
<reference evidence="1 2" key="1">
    <citation type="submission" date="2019-01" db="EMBL/GenBank/DDBJ databases">
        <title>Complete genome sequence of Cohnella hallensis HS21 isolated from Korean fir (Abies koreana) rhizospheric soil.</title>
        <authorList>
            <person name="Jiang L."/>
            <person name="Kang S.W."/>
            <person name="Kim S."/>
            <person name="Jung J."/>
            <person name="Kim C.Y."/>
            <person name="Kim D.H."/>
            <person name="Kim S.W."/>
            <person name="Lee J."/>
        </authorList>
    </citation>
    <scope>NUCLEOTIDE SEQUENCE [LARGE SCALE GENOMIC DNA]</scope>
    <source>
        <strain evidence="1 2">HS21</strain>
    </source>
</reference>
<protein>
    <submittedName>
        <fullName evidence="1">Uncharacterized protein</fullName>
    </submittedName>
</protein>
<evidence type="ECO:0000313" key="1">
    <source>
        <dbReference type="EMBL" id="BBI35163.1"/>
    </source>
</evidence>
<dbReference type="AlphaFoldDB" id="A0A3T1DAR2"/>
<proteinExistence type="predicted"/>
<gene>
    <name evidence="1" type="ORF">KCTCHS21_45620</name>
</gene>
<evidence type="ECO:0000313" key="2">
    <source>
        <dbReference type="Proteomes" id="UP000289856"/>
    </source>
</evidence>
<keyword evidence="2" id="KW-1185">Reference proteome</keyword>
<dbReference type="EMBL" id="AP019400">
    <property type="protein sequence ID" value="BBI35163.1"/>
    <property type="molecule type" value="Genomic_DNA"/>
</dbReference>